<gene>
    <name evidence="3" type="primary">LOC115216336</name>
</gene>
<feature type="compositionally biased region" description="Acidic residues" evidence="1">
    <location>
        <begin position="16"/>
        <end position="29"/>
    </location>
</feature>
<evidence type="ECO:0000256" key="1">
    <source>
        <dbReference type="SAM" id="MobiDB-lite"/>
    </source>
</evidence>
<keyword evidence="2" id="KW-1185">Reference proteome</keyword>
<accession>A0A6P7ST19</accession>
<dbReference type="PANTHER" id="PTHR14485">
    <property type="entry name" value="TETRATRICOPEPTIDE REPEAT PROTEIN 23"/>
    <property type="match status" value="1"/>
</dbReference>
<reference evidence="3" key="1">
    <citation type="submission" date="2025-08" db="UniProtKB">
        <authorList>
            <consortium name="RefSeq"/>
        </authorList>
    </citation>
    <scope>IDENTIFICATION</scope>
</reference>
<organism evidence="2 3">
    <name type="scientific">Octopus sinensis</name>
    <name type="common">East Asian common octopus</name>
    <dbReference type="NCBI Taxonomy" id="2607531"/>
    <lineage>
        <taxon>Eukaryota</taxon>
        <taxon>Metazoa</taxon>
        <taxon>Spiralia</taxon>
        <taxon>Lophotrochozoa</taxon>
        <taxon>Mollusca</taxon>
        <taxon>Cephalopoda</taxon>
        <taxon>Coleoidea</taxon>
        <taxon>Octopodiformes</taxon>
        <taxon>Octopoda</taxon>
        <taxon>Incirrata</taxon>
        <taxon>Octopodidae</taxon>
        <taxon>Octopus</taxon>
    </lineage>
</organism>
<feature type="compositionally biased region" description="Polar residues" evidence="1">
    <location>
        <begin position="53"/>
        <end position="76"/>
    </location>
</feature>
<dbReference type="SUPFAM" id="SSF48452">
    <property type="entry name" value="TPR-like"/>
    <property type="match status" value="1"/>
</dbReference>
<dbReference type="RefSeq" id="XP_029641422.2">
    <property type="nucleotide sequence ID" value="XM_029785562.2"/>
</dbReference>
<dbReference type="InterPro" id="IPR042621">
    <property type="entry name" value="TTC23/TTC23L"/>
</dbReference>
<evidence type="ECO:0000313" key="2">
    <source>
        <dbReference type="Proteomes" id="UP000515154"/>
    </source>
</evidence>
<sequence length="462" mass="51914">MSVNDSPIDDKFFESNIEENQSEESDIFDSDNNSDHSYTTEVQKMGSMDGEQASKSVPMNSNSQPATVDNSNPKMKTTSDLLKEAESNGKKYIAAGMINEAIHEFIRAMTLTRVIFGSMHWQLAASYVSLAEAYLLGKGFTAQAEYHSERAKSLMLDSNIHIATNNTGKLSMYNMLVNLHHILAVTKCSGKRYEESEKNLLKAECFLENLKKLPSSDSKLVQMWAIKLTLDFAQLYSKQKKQTEAEDSYKQVVELIEAAHGEGSPQLITLYLDWGRFVQQGGKRANFHQSIKLFQKAHSIAIANRNQNELINTNLMLAQTYMLLAEDDAYVSAETYLRECLSISNAVHGEKHHKTLTVEDELVRVLLKTNRRQEALKILQSGITRKCTVHGYYSEKVSNAHSLIASVHLADGDIVKALKSHQQCFEIQKFVLGPKHKKTIDSKSTIDILKTNISLPPKLFSP</sequence>
<name>A0A6P7ST19_9MOLL</name>
<dbReference type="Pfam" id="PF13374">
    <property type="entry name" value="TPR_10"/>
    <property type="match status" value="1"/>
</dbReference>
<protein>
    <submittedName>
        <fullName evidence="3">Tetratricopeptide repeat protein 23-like</fullName>
    </submittedName>
</protein>
<proteinExistence type="predicted"/>
<dbReference type="KEGG" id="osn:115216336"/>
<dbReference type="Gene3D" id="1.25.40.10">
    <property type="entry name" value="Tetratricopeptide repeat domain"/>
    <property type="match status" value="2"/>
</dbReference>
<dbReference type="InterPro" id="IPR011990">
    <property type="entry name" value="TPR-like_helical_dom_sf"/>
</dbReference>
<evidence type="ECO:0000313" key="3">
    <source>
        <dbReference type="RefSeq" id="XP_029641422.2"/>
    </source>
</evidence>
<feature type="region of interest" description="Disordered" evidence="1">
    <location>
        <begin position="1"/>
        <end position="76"/>
    </location>
</feature>
<dbReference type="AlphaFoldDB" id="A0A6P7ST19"/>
<dbReference type="PANTHER" id="PTHR14485:SF2">
    <property type="entry name" value="FUNGAL STAND N-TERMINAL GOODBYE DOMAIN-CONTAINING PROTEIN"/>
    <property type="match status" value="1"/>
</dbReference>
<dbReference type="Proteomes" id="UP000515154">
    <property type="component" value="Linkage group LG10"/>
</dbReference>